<dbReference type="GO" id="GO:0016798">
    <property type="term" value="F:hydrolase activity, acting on glycosyl bonds"/>
    <property type="evidence" value="ECO:0007669"/>
    <property type="project" value="UniProtKB-KW"/>
</dbReference>
<proteinExistence type="predicted"/>
<name>A0A7W5DYK2_9BACT</name>
<dbReference type="InterPro" id="IPR045857">
    <property type="entry name" value="O16G_dom_2"/>
</dbReference>
<dbReference type="Gene3D" id="3.20.20.80">
    <property type="entry name" value="Glycosidases"/>
    <property type="match status" value="1"/>
</dbReference>
<dbReference type="CDD" id="cd11356">
    <property type="entry name" value="AmyAc_Sucrose_phosphorylase-like_1"/>
    <property type="match status" value="1"/>
</dbReference>
<feature type="domain" description="Glycosyl hydrolase family 13 catalytic" evidence="5">
    <location>
        <begin position="104"/>
        <end position="487"/>
    </location>
</feature>
<dbReference type="SMART" id="SM00642">
    <property type="entry name" value="Aamy"/>
    <property type="match status" value="1"/>
</dbReference>
<protein>
    <submittedName>
        <fullName evidence="6">Sucrose phosphorylase</fullName>
        <ecNumber evidence="6">2.4.1.7</ecNumber>
    </submittedName>
</protein>
<dbReference type="Pfam" id="PF00128">
    <property type="entry name" value="Alpha-amylase"/>
    <property type="match status" value="1"/>
</dbReference>
<dbReference type="InterPro" id="IPR017853">
    <property type="entry name" value="GH"/>
</dbReference>
<dbReference type="RefSeq" id="WP_184305314.1">
    <property type="nucleotide sequence ID" value="NZ_JACHXU010000008.1"/>
</dbReference>
<dbReference type="InterPro" id="IPR006047">
    <property type="entry name" value="GH13_cat_dom"/>
</dbReference>
<comment type="caution">
    <text evidence="6">The sequence shown here is derived from an EMBL/GenBank/DDBJ whole genome shotgun (WGS) entry which is preliminary data.</text>
</comment>
<dbReference type="EC" id="2.4.1.7" evidence="6"/>
<feature type="binding site" evidence="3">
    <location>
        <position position="482"/>
    </location>
    <ligand>
        <name>substrate</name>
    </ligand>
</feature>
<evidence type="ECO:0000256" key="3">
    <source>
        <dbReference type="PIRSR" id="PIRSR003059-2"/>
    </source>
</evidence>
<dbReference type="Proteomes" id="UP000536179">
    <property type="component" value="Unassembled WGS sequence"/>
</dbReference>
<evidence type="ECO:0000256" key="2">
    <source>
        <dbReference type="ARBA" id="ARBA00022679"/>
    </source>
</evidence>
<dbReference type="EMBL" id="JACHXU010000008">
    <property type="protein sequence ID" value="MBB3206891.1"/>
    <property type="molecule type" value="Genomic_DNA"/>
</dbReference>
<keyword evidence="1 6" id="KW-0328">Glycosyltransferase</keyword>
<sequence>MSESTAETLRSRIKDVYGHVPLPLFDGLMHLVGDGSAADDDKHADGEQCDANSLGLSTTRRSPDEGKLWDHRDVVLITYADQVRESTGDGQSTDPSAEPPRSPLAAQHRFLVDHGLNDLIRCVHLLPFCPSTSDDGFSVADYLRVDPDFGTWDDIANLGRDFDLMYDLVLNHSSQQHDWFQKFLAGDPEHADFYVTADPNEDLSAVTRPRSLPLLTEFESAAGTISVWTTFSADQVDLNYANPDVMLAMIETLVEYARRGSRIVRLDAIAFLWKEIGTSCLHLPQTHAAVKLMRWVLDRAVPGTLILTETNVPHRENISYFGSGDDEAHMVYQFSLPPLLLDAIHSGDTGVLTEWMGSLKLPSDETTYFNFTASHDGIGVRPAEGLLPPERIDALAKIVLDAGGKVGMRNLGDGSQSPYELNVTYLDAVADRRSVPPAEHSRRFLATQAVMLSMRGIPAIYFHSLVGSPSDFAAVESSGINRRINRHKYERTELEAALSGPDSLQRRVMDGYRRLLDVRRTQPAFDPAASQTMLDLPTDGLIGWVRQTAGKPPLIVVANLSERARSIAPSSLPEGYARDVLAEEDLEPSTPLEMRPFQVRWMV</sequence>
<dbReference type="Gene3D" id="3.90.400.10">
    <property type="entry name" value="Oligo-1,6-glucosidase, Domain 2"/>
    <property type="match status" value="1"/>
</dbReference>
<accession>A0A7W5DYK2</accession>
<dbReference type="GO" id="GO:0009018">
    <property type="term" value="F:sucrose phosphorylase activity"/>
    <property type="evidence" value="ECO:0007669"/>
    <property type="project" value="UniProtKB-EC"/>
</dbReference>
<gene>
    <name evidence="6" type="ORF">FHS27_002705</name>
</gene>
<dbReference type="PIRSF" id="PIRSF003059">
    <property type="entry name" value="Sucrose_phosphorylase"/>
    <property type="match status" value="1"/>
</dbReference>
<feature type="compositionally biased region" description="Polar residues" evidence="4">
    <location>
        <begin position="50"/>
        <end position="60"/>
    </location>
</feature>
<dbReference type="InterPro" id="IPR016377">
    <property type="entry name" value="Sucrose_GGa_phosphorylase-rel"/>
</dbReference>
<dbReference type="GO" id="GO:0005975">
    <property type="term" value="P:carbohydrate metabolic process"/>
    <property type="evidence" value="ECO:0007669"/>
    <property type="project" value="InterPro"/>
</dbReference>
<dbReference type="InterPro" id="IPR033746">
    <property type="entry name" value="GGa_phosphorylase"/>
</dbReference>
<feature type="binding site" evidence="3">
    <location>
        <begin position="375"/>
        <end position="376"/>
    </location>
    <ligand>
        <name>substrate</name>
    </ligand>
</feature>
<evidence type="ECO:0000313" key="7">
    <source>
        <dbReference type="Proteomes" id="UP000536179"/>
    </source>
</evidence>
<feature type="region of interest" description="Disordered" evidence="4">
    <location>
        <begin position="37"/>
        <end position="65"/>
    </location>
</feature>
<evidence type="ECO:0000256" key="1">
    <source>
        <dbReference type="ARBA" id="ARBA00022676"/>
    </source>
</evidence>
<feature type="binding site" evidence="3">
    <location>
        <position position="134"/>
    </location>
    <ligand>
        <name>substrate</name>
    </ligand>
</feature>
<feature type="binding site" evidence="3">
    <location>
        <position position="172"/>
    </location>
    <ligand>
        <name>substrate</name>
    </ligand>
</feature>
<feature type="binding site" evidence="3">
    <location>
        <begin position="265"/>
        <end position="267"/>
    </location>
    <ligand>
        <name>substrate</name>
    </ligand>
</feature>
<evidence type="ECO:0000256" key="4">
    <source>
        <dbReference type="SAM" id="MobiDB-lite"/>
    </source>
</evidence>
<dbReference type="SUPFAM" id="SSF51445">
    <property type="entry name" value="(Trans)glycosidases"/>
    <property type="match status" value="1"/>
</dbReference>
<dbReference type="PANTHER" id="PTHR10357">
    <property type="entry name" value="ALPHA-AMYLASE FAMILY MEMBER"/>
    <property type="match status" value="1"/>
</dbReference>
<evidence type="ECO:0000313" key="6">
    <source>
        <dbReference type="EMBL" id="MBB3206891.1"/>
    </source>
</evidence>
<evidence type="ECO:0000259" key="5">
    <source>
        <dbReference type="SMART" id="SM00642"/>
    </source>
</evidence>
<keyword evidence="2 6" id="KW-0808">Transferase</keyword>
<organism evidence="6 7">
    <name type="scientific">Aporhodopirellula rubra</name>
    <dbReference type="NCBI Taxonomy" id="980271"/>
    <lineage>
        <taxon>Bacteria</taxon>
        <taxon>Pseudomonadati</taxon>
        <taxon>Planctomycetota</taxon>
        <taxon>Planctomycetia</taxon>
        <taxon>Pirellulales</taxon>
        <taxon>Pirellulaceae</taxon>
        <taxon>Aporhodopirellula</taxon>
    </lineage>
</organism>
<reference evidence="6 7" key="1">
    <citation type="submission" date="2020-08" db="EMBL/GenBank/DDBJ databases">
        <title>Genomic Encyclopedia of Type Strains, Phase III (KMG-III): the genomes of soil and plant-associated and newly described type strains.</title>
        <authorList>
            <person name="Whitman W."/>
        </authorList>
    </citation>
    <scope>NUCLEOTIDE SEQUENCE [LARGE SCALE GENOMIC DNA]</scope>
    <source>
        <strain evidence="6 7">CECT 8075</strain>
    </source>
</reference>
<keyword evidence="7" id="KW-1185">Reference proteome</keyword>
<dbReference type="AlphaFoldDB" id="A0A7W5DYK2"/>
<dbReference type="PANTHER" id="PTHR10357:SF214">
    <property type="entry name" value="GLUCOSYLGLYCERATE PHOSPHORYLASE"/>
    <property type="match status" value="1"/>
</dbReference>